<keyword evidence="6 9" id="KW-0418">Kinase</keyword>
<reference evidence="12" key="1">
    <citation type="journal article" date="2019" name="Int. J. Syst. Evol. Microbiol.">
        <title>The Global Catalogue of Microorganisms (GCM) 10K type strain sequencing project: providing services to taxonomists for standard genome sequencing and annotation.</title>
        <authorList>
            <consortium name="The Broad Institute Genomics Platform"/>
            <consortium name="The Broad Institute Genome Sequencing Center for Infectious Disease"/>
            <person name="Wu L."/>
            <person name="Ma J."/>
        </authorList>
    </citation>
    <scope>NUCLEOTIDE SEQUENCE [LARGE SCALE GENOMIC DNA]</scope>
    <source>
        <strain evidence="12">JCM 16083</strain>
    </source>
</reference>
<keyword evidence="9" id="KW-0963">Cytoplasm</keyword>
<gene>
    <name evidence="9 11" type="primary">gmk</name>
    <name evidence="11" type="ORF">GCM10009118_02910</name>
</gene>
<dbReference type="EC" id="2.7.4.8" evidence="2 9"/>
<sequence>MTEGKCIIFSAPSGAGKTTIVHHLLSGDFPLEFSVSACSRDPRGHEEEGKDYYFLGVEGFRKKIQEEAFIEWEEVYPDHFYGTLKSEVKRIWEHGKAVIFDVDVIGGLNLKKQFGDAALAIFVQPPSVEELEKRLRYRSTETEEKIRQRLNKASSELKYADQFDTIILNDNLENAFEQAEKVVKEFLEE</sequence>
<dbReference type="HAMAP" id="MF_00328">
    <property type="entry name" value="Guanylate_kinase"/>
    <property type="match status" value="1"/>
</dbReference>
<evidence type="ECO:0000256" key="8">
    <source>
        <dbReference type="ARBA" id="ARBA00030128"/>
    </source>
</evidence>
<evidence type="ECO:0000256" key="1">
    <source>
        <dbReference type="ARBA" id="ARBA00005790"/>
    </source>
</evidence>
<dbReference type="NCBIfam" id="TIGR03263">
    <property type="entry name" value="guanyl_kin"/>
    <property type="match status" value="1"/>
</dbReference>
<dbReference type="InterPro" id="IPR008144">
    <property type="entry name" value="Guanylate_kin-like_dom"/>
</dbReference>
<keyword evidence="7 9" id="KW-0067">ATP-binding</keyword>
<comment type="caution">
    <text evidence="11">The sequence shown here is derived from an EMBL/GenBank/DDBJ whole genome shotgun (WGS) entry which is preliminary data.</text>
</comment>
<dbReference type="PANTHER" id="PTHR23117:SF13">
    <property type="entry name" value="GUANYLATE KINASE"/>
    <property type="match status" value="1"/>
</dbReference>
<accession>A0ABP3XWR8</accession>
<comment type="function">
    <text evidence="9">Essential for recycling GMP and indirectly, cGMP.</text>
</comment>
<evidence type="ECO:0000256" key="9">
    <source>
        <dbReference type="HAMAP-Rule" id="MF_00328"/>
    </source>
</evidence>
<dbReference type="EMBL" id="BAAAFH010000003">
    <property type="protein sequence ID" value="GAA0873883.1"/>
    <property type="molecule type" value="Genomic_DNA"/>
</dbReference>
<evidence type="ECO:0000256" key="7">
    <source>
        <dbReference type="ARBA" id="ARBA00022840"/>
    </source>
</evidence>
<evidence type="ECO:0000256" key="2">
    <source>
        <dbReference type="ARBA" id="ARBA00012961"/>
    </source>
</evidence>
<evidence type="ECO:0000313" key="12">
    <source>
        <dbReference type="Proteomes" id="UP001501126"/>
    </source>
</evidence>
<dbReference type="PANTHER" id="PTHR23117">
    <property type="entry name" value="GUANYLATE KINASE-RELATED"/>
    <property type="match status" value="1"/>
</dbReference>
<comment type="catalytic activity">
    <reaction evidence="9">
        <text>GMP + ATP = GDP + ADP</text>
        <dbReference type="Rhea" id="RHEA:20780"/>
        <dbReference type="ChEBI" id="CHEBI:30616"/>
        <dbReference type="ChEBI" id="CHEBI:58115"/>
        <dbReference type="ChEBI" id="CHEBI:58189"/>
        <dbReference type="ChEBI" id="CHEBI:456216"/>
        <dbReference type="EC" id="2.7.4.8"/>
    </reaction>
</comment>
<feature type="binding site" evidence="9">
    <location>
        <begin position="11"/>
        <end position="18"/>
    </location>
    <ligand>
        <name>ATP</name>
        <dbReference type="ChEBI" id="CHEBI:30616"/>
    </ligand>
</feature>
<keyword evidence="4 9" id="KW-0808">Transferase</keyword>
<evidence type="ECO:0000259" key="10">
    <source>
        <dbReference type="PROSITE" id="PS50052"/>
    </source>
</evidence>
<proteinExistence type="inferred from homology"/>
<dbReference type="Gene3D" id="3.30.63.10">
    <property type="entry name" value="Guanylate Kinase phosphate binding domain"/>
    <property type="match status" value="1"/>
</dbReference>
<dbReference type="CDD" id="cd00071">
    <property type="entry name" value="GMPK"/>
    <property type="match status" value="1"/>
</dbReference>
<dbReference type="InterPro" id="IPR027417">
    <property type="entry name" value="P-loop_NTPase"/>
</dbReference>
<dbReference type="InterPro" id="IPR017665">
    <property type="entry name" value="Guanylate_kinase"/>
</dbReference>
<evidence type="ECO:0000256" key="5">
    <source>
        <dbReference type="ARBA" id="ARBA00022741"/>
    </source>
</evidence>
<evidence type="ECO:0000256" key="4">
    <source>
        <dbReference type="ARBA" id="ARBA00022679"/>
    </source>
</evidence>
<dbReference type="SMART" id="SM00072">
    <property type="entry name" value="GuKc"/>
    <property type="match status" value="1"/>
</dbReference>
<keyword evidence="5 9" id="KW-0547">Nucleotide-binding</keyword>
<protein>
    <recommendedName>
        <fullName evidence="3 9">Guanylate kinase</fullName>
        <ecNumber evidence="2 9">2.7.4.8</ecNumber>
    </recommendedName>
    <alternativeName>
        <fullName evidence="8 9">GMP kinase</fullName>
    </alternativeName>
</protein>
<dbReference type="PROSITE" id="PS50052">
    <property type="entry name" value="GUANYLATE_KINASE_2"/>
    <property type="match status" value="1"/>
</dbReference>
<keyword evidence="12" id="KW-1185">Reference proteome</keyword>
<feature type="domain" description="Guanylate kinase-like" evidence="10">
    <location>
        <begin position="4"/>
        <end position="184"/>
    </location>
</feature>
<dbReference type="GO" id="GO:0016301">
    <property type="term" value="F:kinase activity"/>
    <property type="evidence" value="ECO:0007669"/>
    <property type="project" value="UniProtKB-KW"/>
</dbReference>
<evidence type="ECO:0000313" key="11">
    <source>
        <dbReference type="EMBL" id="GAA0873883.1"/>
    </source>
</evidence>
<name>A0ABP3XWR8_9FLAO</name>
<dbReference type="SUPFAM" id="SSF52540">
    <property type="entry name" value="P-loop containing nucleoside triphosphate hydrolases"/>
    <property type="match status" value="1"/>
</dbReference>
<dbReference type="Gene3D" id="3.40.50.300">
    <property type="entry name" value="P-loop containing nucleotide triphosphate hydrolases"/>
    <property type="match status" value="1"/>
</dbReference>
<dbReference type="Pfam" id="PF00625">
    <property type="entry name" value="Guanylate_kin"/>
    <property type="match status" value="1"/>
</dbReference>
<dbReference type="Proteomes" id="UP001501126">
    <property type="component" value="Unassembled WGS sequence"/>
</dbReference>
<evidence type="ECO:0000256" key="6">
    <source>
        <dbReference type="ARBA" id="ARBA00022777"/>
    </source>
</evidence>
<dbReference type="InterPro" id="IPR008145">
    <property type="entry name" value="GK/Ca_channel_bsu"/>
</dbReference>
<dbReference type="RefSeq" id="WP_343784367.1">
    <property type="nucleotide sequence ID" value="NZ_BAAAFH010000003.1"/>
</dbReference>
<comment type="subcellular location">
    <subcellularLocation>
        <location evidence="9">Cytoplasm</location>
    </subcellularLocation>
</comment>
<comment type="similarity">
    <text evidence="1 9">Belongs to the guanylate kinase family.</text>
</comment>
<evidence type="ECO:0000256" key="3">
    <source>
        <dbReference type="ARBA" id="ARBA00016296"/>
    </source>
</evidence>
<organism evidence="11 12">
    <name type="scientific">Wandonia haliotis</name>
    <dbReference type="NCBI Taxonomy" id="574963"/>
    <lineage>
        <taxon>Bacteria</taxon>
        <taxon>Pseudomonadati</taxon>
        <taxon>Bacteroidota</taxon>
        <taxon>Flavobacteriia</taxon>
        <taxon>Flavobacteriales</taxon>
        <taxon>Crocinitomicaceae</taxon>
        <taxon>Wandonia</taxon>
    </lineage>
</organism>